<sequence length="110" mass="12135">MSHTFEPGVYTLTDDRFGASFDLHGGNNTTTIAYPFHGGENQRWEFINLGAGFAIKSARTHDYLSIDLSALCSGVPAPARTSKFPVCWEIEAQKHVDSTGDDEDEDVLIR</sequence>
<comment type="caution">
    <text evidence="1">The sequence shown here is derived from an EMBL/GenBank/DDBJ whole genome shotgun (WGS) entry which is preliminary data.</text>
</comment>
<proteinExistence type="predicted"/>
<organism evidence="1 2">
    <name type="scientific">Vararia minispora EC-137</name>
    <dbReference type="NCBI Taxonomy" id="1314806"/>
    <lineage>
        <taxon>Eukaryota</taxon>
        <taxon>Fungi</taxon>
        <taxon>Dikarya</taxon>
        <taxon>Basidiomycota</taxon>
        <taxon>Agaricomycotina</taxon>
        <taxon>Agaricomycetes</taxon>
        <taxon>Russulales</taxon>
        <taxon>Lachnocladiaceae</taxon>
        <taxon>Vararia</taxon>
    </lineage>
</organism>
<reference evidence="1" key="2">
    <citation type="journal article" date="2022" name="New Phytol.">
        <title>Evolutionary transition to the ectomycorrhizal habit in the genomes of a hyperdiverse lineage of mushroom-forming fungi.</title>
        <authorList>
            <person name="Looney B."/>
            <person name="Miyauchi S."/>
            <person name="Morin E."/>
            <person name="Drula E."/>
            <person name="Courty P.E."/>
            <person name="Kohler A."/>
            <person name="Kuo A."/>
            <person name="LaButti K."/>
            <person name="Pangilinan J."/>
            <person name="Lipzen A."/>
            <person name="Riley R."/>
            <person name="Andreopoulos W."/>
            <person name="He G."/>
            <person name="Johnson J."/>
            <person name="Nolan M."/>
            <person name="Tritt A."/>
            <person name="Barry K.W."/>
            <person name="Grigoriev I.V."/>
            <person name="Nagy L.G."/>
            <person name="Hibbett D."/>
            <person name="Henrissat B."/>
            <person name="Matheny P.B."/>
            <person name="Labbe J."/>
            <person name="Martin F.M."/>
        </authorList>
    </citation>
    <scope>NUCLEOTIDE SEQUENCE</scope>
    <source>
        <strain evidence="1">EC-137</strain>
    </source>
</reference>
<gene>
    <name evidence="1" type="ORF">K488DRAFT_57256</name>
</gene>
<reference evidence="1" key="1">
    <citation type="submission" date="2021-02" db="EMBL/GenBank/DDBJ databases">
        <authorList>
            <consortium name="DOE Joint Genome Institute"/>
            <person name="Ahrendt S."/>
            <person name="Looney B.P."/>
            <person name="Miyauchi S."/>
            <person name="Morin E."/>
            <person name="Drula E."/>
            <person name="Courty P.E."/>
            <person name="Chicoki N."/>
            <person name="Fauchery L."/>
            <person name="Kohler A."/>
            <person name="Kuo A."/>
            <person name="Labutti K."/>
            <person name="Pangilinan J."/>
            <person name="Lipzen A."/>
            <person name="Riley R."/>
            <person name="Andreopoulos W."/>
            <person name="He G."/>
            <person name="Johnson J."/>
            <person name="Barry K.W."/>
            <person name="Grigoriev I.V."/>
            <person name="Nagy L."/>
            <person name="Hibbett D."/>
            <person name="Henrissat B."/>
            <person name="Matheny P.B."/>
            <person name="Labbe J."/>
            <person name="Martin F."/>
        </authorList>
    </citation>
    <scope>NUCLEOTIDE SEQUENCE</scope>
    <source>
        <strain evidence="1">EC-137</strain>
    </source>
</reference>
<name>A0ACB8QBR1_9AGAM</name>
<dbReference type="Proteomes" id="UP000814128">
    <property type="component" value="Unassembled WGS sequence"/>
</dbReference>
<accession>A0ACB8QBR1</accession>
<protein>
    <submittedName>
        <fullName evidence="1">Uncharacterized protein</fullName>
    </submittedName>
</protein>
<evidence type="ECO:0000313" key="1">
    <source>
        <dbReference type="EMBL" id="KAI0029058.1"/>
    </source>
</evidence>
<dbReference type="EMBL" id="MU273702">
    <property type="protein sequence ID" value="KAI0029058.1"/>
    <property type="molecule type" value="Genomic_DNA"/>
</dbReference>
<evidence type="ECO:0000313" key="2">
    <source>
        <dbReference type="Proteomes" id="UP000814128"/>
    </source>
</evidence>
<keyword evidence="2" id="KW-1185">Reference proteome</keyword>